<protein>
    <recommendedName>
        <fullName evidence="4">IrrE N-terminal-like domain-containing protein</fullName>
    </recommendedName>
</protein>
<evidence type="ECO:0000256" key="1">
    <source>
        <dbReference type="SAM" id="MobiDB-lite"/>
    </source>
</evidence>
<dbReference type="Proteomes" id="UP001596407">
    <property type="component" value="Unassembled WGS sequence"/>
</dbReference>
<accession>A0ABD5WNT5</accession>
<feature type="region of interest" description="Disordered" evidence="1">
    <location>
        <begin position="275"/>
        <end position="322"/>
    </location>
</feature>
<dbReference type="EMBL" id="JBHSZH010000004">
    <property type="protein sequence ID" value="MFC7079513.1"/>
    <property type="molecule type" value="Genomic_DNA"/>
</dbReference>
<keyword evidence="3" id="KW-1185">Reference proteome</keyword>
<name>A0ABD5WNT5_9EURY</name>
<evidence type="ECO:0000313" key="3">
    <source>
        <dbReference type="Proteomes" id="UP001596407"/>
    </source>
</evidence>
<feature type="compositionally biased region" description="Basic and acidic residues" evidence="1">
    <location>
        <begin position="279"/>
        <end position="293"/>
    </location>
</feature>
<dbReference type="AlphaFoldDB" id="A0ABD5WNT5"/>
<comment type="caution">
    <text evidence="2">The sequence shown here is derived from an EMBL/GenBank/DDBJ whole genome shotgun (WGS) entry which is preliminary data.</text>
</comment>
<proteinExistence type="predicted"/>
<sequence length="322" mass="37079">MTDSLYENYVRAVGRLARELHVLETEAVYLDLYQHQSTGHRSPQLEHAAEVCEELKRVFDVDPMVIPVIQNGYAFDPIDEELPSTGGKELNYALILPREGDDRRYDPFLAHEMAHALLDEHPRLRSRFRREVNERDETVSRDGEFGKTWTSWFEEFFCDICGLLAYGPAYYCAVVRRLSRYGSFEFERGEDGDPHPPDALRVDVIRELAEREFPNLADCIRDDAIAYDRHLDALETEKPPDYDTYDDDDLVRFLLDEVPDVIDHDLDALISDIEDGVDPADRPERQHRLEANREWVPSYPLRTAGNEGSTPSCDRVADSSLA</sequence>
<dbReference type="RefSeq" id="WP_382209000.1">
    <property type="nucleotide sequence ID" value="NZ_JBHSZH010000004.1"/>
</dbReference>
<evidence type="ECO:0008006" key="4">
    <source>
        <dbReference type="Google" id="ProtNLM"/>
    </source>
</evidence>
<organism evidence="2 3">
    <name type="scientific">Halorussus caseinilyticus</name>
    <dbReference type="NCBI Taxonomy" id="3034025"/>
    <lineage>
        <taxon>Archaea</taxon>
        <taxon>Methanobacteriati</taxon>
        <taxon>Methanobacteriota</taxon>
        <taxon>Stenosarchaea group</taxon>
        <taxon>Halobacteria</taxon>
        <taxon>Halobacteriales</taxon>
        <taxon>Haladaptataceae</taxon>
        <taxon>Halorussus</taxon>
    </lineage>
</organism>
<gene>
    <name evidence="2" type="ORF">ACFQJ6_04470</name>
</gene>
<evidence type="ECO:0000313" key="2">
    <source>
        <dbReference type="EMBL" id="MFC7079513.1"/>
    </source>
</evidence>
<reference evidence="2 3" key="1">
    <citation type="journal article" date="2019" name="Int. J. Syst. Evol. Microbiol.">
        <title>The Global Catalogue of Microorganisms (GCM) 10K type strain sequencing project: providing services to taxonomists for standard genome sequencing and annotation.</title>
        <authorList>
            <consortium name="The Broad Institute Genomics Platform"/>
            <consortium name="The Broad Institute Genome Sequencing Center for Infectious Disease"/>
            <person name="Wu L."/>
            <person name="Ma J."/>
        </authorList>
    </citation>
    <scope>NUCLEOTIDE SEQUENCE [LARGE SCALE GENOMIC DNA]</scope>
    <source>
        <strain evidence="2 3">DT72</strain>
    </source>
</reference>